<feature type="compositionally biased region" description="Low complexity" evidence="1">
    <location>
        <begin position="157"/>
        <end position="169"/>
    </location>
</feature>
<keyword evidence="3" id="KW-1185">Reference proteome</keyword>
<dbReference type="EMBL" id="KZ454427">
    <property type="protein sequence ID" value="PKA46192.1"/>
    <property type="molecule type" value="Genomic_DNA"/>
</dbReference>
<evidence type="ECO:0000256" key="1">
    <source>
        <dbReference type="SAM" id="MobiDB-lite"/>
    </source>
</evidence>
<dbReference type="OrthoDB" id="606645at2759"/>
<dbReference type="PANTHER" id="PTHR35122:SF2">
    <property type="entry name" value="OS04G0598000 PROTEIN"/>
    <property type="match status" value="1"/>
</dbReference>
<dbReference type="STRING" id="1088818.A0A2H9ZSC2"/>
<reference evidence="2 3" key="1">
    <citation type="journal article" date="2017" name="Nature">
        <title>The Apostasia genome and the evolution of orchids.</title>
        <authorList>
            <person name="Zhang G.Q."/>
            <person name="Liu K.W."/>
            <person name="Li Z."/>
            <person name="Lohaus R."/>
            <person name="Hsiao Y.Y."/>
            <person name="Niu S.C."/>
            <person name="Wang J.Y."/>
            <person name="Lin Y.C."/>
            <person name="Xu Q."/>
            <person name="Chen L.J."/>
            <person name="Yoshida K."/>
            <person name="Fujiwara S."/>
            <person name="Wang Z.W."/>
            <person name="Zhang Y.Q."/>
            <person name="Mitsuda N."/>
            <person name="Wang M."/>
            <person name="Liu G.H."/>
            <person name="Pecoraro L."/>
            <person name="Huang H.X."/>
            <person name="Xiao X.J."/>
            <person name="Lin M."/>
            <person name="Wu X.Y."/>
            <person name="Wu W.L."/>
            <person name="Chen Y.Y."/>
            <person name="Chang S.B."/>
            <person name="Sakamoto S."/>
            <person name="Ohme-Takagi M."/>
            <person name="Yagi M."/>
            <person name="Zeng S.J."/>
            <person name="Shen C.Y."/>
            <person name="Yeh C.M."/>
            <person name="Luo Y.B."/>
            <person name="Tsai W.C."/>
            <person name="Van de Peer Y."/>
            <person name="Liu Z.J."/>
        </authorList>
    </citation>
    <scope>NUCLEOTIDE SEQUENCE [LARGE SCALE GENOMIC DNA]</scope>
    <source>
        <strain evidence="3">cv. Shenzhen</strain>
        <tissue evidence="2">Stem</tissue>
    </source>
</reference>
<organism evidence="2 3">
    <name type="scientific">Apostasia shenzhenica</name>
    <dbReference type="NCBI Taxonomy" id="1088818"/>
    <lineage>
        <taxon>Eukaryota</taxon>
        <taxon>Viridiplantae</taxon>
        <taxon>Streptophyta</taxon>
        <taxon>Embryophyta</taxon>
        <taxon>Tracheophyta</taxon>
        <taxon>Spermatophyta</taxon>
        <taxon>Magnoliopsida</taxon>
        <taxon>Liliopsida</taxon>
        <taxon>Asparagales</taxon>
        <taxon>Orchidaceae</taxon>
        <taxon>Apostasioideae</taxon>
        <taxon>Apostasia</taxon>
    </lineage>
</organism>
<dbReference type="InterPro" id="IPR039291">
    <property type="entry name" value="At5g17165-like"/>
</dbReference>
<name>A0A2H9ZSC2_9ASPA</name>
<feature type="region of interest" description="Disordered" evidence="1">
    <location>
        <begin position="88"/>
        <end position="190"/>
    </location>
</feature>
<sequence>MRARAQLPGQFNTQTTPIIVQGSRSASREVCTLSTPRGRVERGGGGEDEKVRRRFKPALRKPCPQRYDRAESAAGFLFRHPVVRFHSGRAAHQSPPETYEKNPVDSSHPLTVPDEVLQPPDSDTYWAPHPETGVFGPADEIHASCHHSDTSPPTHPHPAAGAGEESSSALGQSVWFRPHEADERPPPDYL</sequence>
<feature type="compositionally biased region" description="Polar residues" evidence="1">
    <location>
        <begin position="9"/>
        <end position="25"/>
    </location>
</feature>
<feature type="compositionally biased region" description="Basic and acidic residues" evidence="1">
    <location>
        <begin position="139"/>
        <end position="149"/>
    </location>
</feature>
<feature type="compositionally biased region" description="Basic and acidic residues" evidence="1">
    <location>
        <begin position="38"/>
        <end position="50"/>
    </location>
</feature>
<dbReference type="PANTHER" id="PTHR35122">
    <property type="entry name" value="OSJNBA0093F12.14 PROTEIN"/>
    <property type="match status" value="1"/>
</dbReference>
<accession>A0A2H9ZSC2</accession>
<gene>
    <name evidence="2" type="ORF">AXF42_Ash015485</name>
</gene>
<evidence type="ECO:0000313" key="2">
    <source>
        <dbReference type="EMBL" id="PKA46192.1"/>
    </source>
</evidence>
<dbReference type="Pfam" id="PF22272">
    <property type="entry name" value="LEA_3b"/>
    <property type="match status" value="1"/>
</dbReference>
<evidence type="ECO:0000313" key="3">
    <source>
        <dbReference type="Proteomes" id="UP000236161"/>
    </source>
</evidence>
<protein>
    <submittedName>
        <fullName evidence="2">Uncharacterized protein</fullName>
    </submittedName>
</protein>
<dbReference type="AlphaFoldDB" id="A0A2H9ZSC2"/>
<feature type="compositionally biased region" description="Basic and acidic residues" evidence="1">
    <location>
        <begin position="177"/>
        <end position="190"/>
    </location>
</feature>
<dbReference type="Proteomes" id="UP000236161">
    <property type="component" value="Unassembled WGS sequence"/>
</dbReference>
<feature type="region of interest" description="Disordered" evidence="1">
    <location>
        <begin position="1"/>
        <end position="50"/>
    </location>
</feature>
<proteinExistence type="predicted"/>